<keyword evidence="4 9" id="KW-0863">Zinc-finger</keyword>
<dbReference type="PROSITE" id="PS50157">
    <property type="entry name" value="ZINC_FINGER_C2H2_2"/>
    <property type="match status" value="6"/>
</dbReference>
<evidence type="ECO:0000256" key="1">
    <source>
        <dbReference type="ARBA" id="ARBA00004123"/>
    </source>
</evidence>
<dbReference type="Proteomes" id="UP000824998">
    <property type="component" value="Unassembled WGS sequence"/>
</dbReference>
<dbReference type="PROSITE" id="PS00028">
    <property type="entry name" value="ZINC_FINGER_C2H2_1"/>
    <property type="match status" value="6"/>
</dbReference>
<feature type="domain" description="C2H2-type" evidence="11">
    <location>
        <begin position="357"/>
        <end position="386"/>
    </location>
</feature>
<dbReference type="SUPFAM" id="SSF57667">
    <property type="entry name" value="beta-beta-alpha zinc fingers"/>
    <property type="match status" value="3"/>
</dbReference>
<evidence type="ECO:0000256" key="4">
    <source>
        <dbReference type="ARBA" id="ARBA00022771"/>
    </source>
</evidence>
<dbReference type="Pfam" id="PF00096">
    <property type="entry name" value="zf-C2H2"/>
    <property type="match status" value="3"/>
</dbReference>
<feature type="compositionally biased region" description="Acidic residues" evidence="10">
    <location>
        <begin position="36"/>
        <end position="45"/>
    </location>
</feature>
<dbReference type="SMART" id="SM00355">
    <property type="entry name" value="ZnF_C2H2"/>
    <property type="match status" value="10"/>
</dbReference>
<keyword evidence="7" id="KW-0804">Transcription</keyword>
<evidence type="ECO:0000313" key="13">
    <source>
        <dbReference type="Proteomes" id="UP000824998"/>
    </source>
</evidence>
<feature type="domain" description="C2H2-type" evidence="11">
    <location>
        <begin position="81"/>
        <end position="110"/>
    </location>
</feature>
<dbReference type="Gene3D" id="3.30.160.60">
    <property type="entry name" value="Classic Zinc Finger"/>
    <property type="match status" value="5"/>
</dbReference>
<evidence type="ECO:0000256" key="3">
    <source>
        <dbReference type="ARBA" id="ARBA00022737"/>
    </source>
</evidence>
<keyword evidence="3" id="KW-0677">Repeat</keyword>
<accession>A0A9P7YNE9</accession>
<feature type="domain" description="C2H2-type" evidence="11">
    <location>
        <begin position="311"/>
        <end position="341"/>
    </location>
</feature>
<evidence type="ECO:0000256" key="6">
    <source>
        <dbReference type="ARBA" id="ARBA00023015"/>
    </source>
</evidence>
<feature type="domain" description="C2H2-type" evidence="11">
    <location>
        <begin position="142"/>
        <end position="171"/>
    </location>
</feature>
<feature type="region of interest" description="Disordered" evidence="10">
    <location>
        <begin position="1"/>
        <end position="73"/>
    </location>
</feature>
<dbReference type="GO" id="GO:0000981">
    <property type="term" value="F:DNA-binding transcription factor activity, RNA polymerase II-specific"/>
    <property type="evidence" value="ECO:0007669"/>
    <property type="project" value="UniProtKB-ARBA"/>
</dbReference>
<evidence type="ECO:0000256" key="9">
    <source>
        <dbReference type="PROSITE-ProRule" id="PRU00042"/>
    </source>
</evidence>
<feature type="domain" description="C2H2-type" evidence="11">
    <location>
        <begin position="111"/>
        <end position="141"/>
    </location>
</feature>
<evidence type="ECO:0000256" key="2">
    <source>
        <dbReference type="ARBA" id="ARBA00022723"/>
    </source>
</evidence>
<comment type="subcellular location">
    <subcellularLocation>
        <location evidence="1">Nucleus</location>
    </subcellularLocation>
</comment>
<feature type="compositionally biased region" description="Basic residues" evidence="10">
    <location>
        <begin position="1"/>
        <end position="10"/>
    </location>
</feature>
<dbReference type="GO" id="GO:0000978">
    <property type="term" value="F:RNA polymerase II cis-regulatory region sequence-specific DNA binding"/>
    <property type="evidence" value="ECO:0007669"/>
    <property type="project" value="UniProtKB-ARBA"/>
</dbReference>
<organism evidence="12 13">
    <name type="scientific">Amylocarpus encephaloides</name>
    <dbReference type="NCBI Taxonomy" id="45428"/>
    <lineage>
        <taxon>Eukaryota</taxon>
        <taxon>Fungi</taxon>
        <taxon>Dikarya</taxon>
        <taxon>Ascomycota</taxon>
        <taxon>Pezizomycotina</taxon>
        <taxon>Leotiomycetes</taxon>
        <taxon>Helotiales</taxon>
        <taxon>Helotiales incertae sedis</taxon>
        <taxon>Amylocarpus</taxon>
    </lineage>
</organism>
<name>A0A9P7YNE9_9HELO</name>
<gene>
    <name evidence="12" type="ORF">BJ875DRAFT_213055</name>
</gene>
<keyword evidence="6" id="KW-0805">Transcription regulation</keyword>
<comment type="caution">
    <text evidence="12">The sequence shown here is derived from an EMBL/GenBank/DDBJ whole genome shotgun (WGS) entry which is preliminary data.</text>
</comment>
<dbReference type="GO" id="GO:0005634">
    <property type="term" value="C:nucleus"/>
    <property type="evidence" value="ECO:0007669"/>
    <property type="project" value="UniProtKB-SubCell"/>
</dbReference>
<sequence length="578" mass="64648">MAATRGRKRKVVDNSVSSAKKPRLVSPGPANKEPVDEAPDEDDESSDRGNDDTSEDGNGADTPLTPLSPTRKKFPSELKSLKCTHPRCGKTFNRPIRLESHMRTHADDRACVCPYPDCDKAYYEDKHLQQHIKGSHKQERKYICDWQGCGKSFLTGTRLRRHQATHQGVDRFTCTGYPPCNETFRKHNTLERHIRSIHLHLAPFPCTYVDPVTKAPCKAGFDGAIGLQKHEKRMHEEQPFVCTSCIAPHSFNSDGTPKLLGFSSDHQLQAHMRKEHANCPFCELKLSGQQQLQAHIDSQHSGKSIEERREYACEHTGCFKAFTRQSNLAAHVRTIHDGERFICGGFDVTPNPGLSIFHLGDGCGKDFVSKANLEDHIRTSHLGLRSVINSNRLAEAPSEMYYAEEVDEDYAVITTISKKKSRKHQSSAIDDLIGNSQTSDPRRNKACPIPDCGHLFIREHDVELHLNTIHFPPCHTSAGDPSQRSGDEPQSNAIMSPEEWAAMTARQLQAEMLSNPLGAPTNVEMELEQQAKADGAFWFGADDFSPAETPGPDVWVRDEAEMRRLIDEEHIDPALVGL</sequence>
<dbReference type="GO" id="GO:0008270">
    <property type="term" value="F:zinc ion binding"/>
    <property type="evidence" value="ECO:0007669"/>
    <property type="project" value="UniProtKB-KW"/>
</dbReference>
<keyword evidence="8" id="KW-0539">Nucleus</keyword>
<evidence type="ECO:0000256" key="10">
    <source>
        <dbReference type="SAM" id="MobiDB-lite"/>
    </source>
</evidence>
<dbReference type="EMBL" id="MU251402">
    <property type="protein sequence ID" value="KAG9236681.1"/>
    <property type="molecule type" value="Genomic_DNA"/>
</dbReference>
<dbReference type="FunFam" id="3.30.160.60:FF:000125">
    <property type="entry name" value="Putative zinc finger protein 143"/>
    <property type="match status" value="1"/>
</dbReference>
<keyword evidence="5" id="KW-0862">Zinc</keyword>
<reference evidence="12" key="1">
    <citation type="journal article" date="2021" name="IMA Fungus">
        <title>Genomic characterization of three marine fungi, including Emericellopsis atlantica sp. nov. with signatures of a generalist lifestyle and marine biomass degradation.</title>
        <authorList>
            <person name="Hagestad O.C."/>
            <person name="Hou L."/>
            <person name="Andersen J.H."/>
            <person name="Hansen E.H."/>
            <person name="Altermark B."/>
            <person name="Li C."/>
            <person name="Kuhnert E."/>
            <person name="Cox R.J."/>
            <person name="Crous P.W."/>
            <person name="Spatafora J.W."/>
            <person name="Lail K."/>
            <person name="Amirebrahimi M."/>
            <person name="Lipzen A."/>
            <person name="Pangilinan J."/>
            <person name="Andreopoulos W."/>
            <person name="Hayes R.D."/>
            <person name="Ng V."/>
            <person name="Grigoriev I.V."/>
            <person name="Jackson S.A."/>
            <person name="Sutton T.D.S."/>
            <person name="Dobson A.D.W."/>
            <person name="Rama T."/>
        </authorList>
    </citation>
    <scope>NUCLEOTIDE SEQUENCE</scope>
    <source>
        <strain evidence="12">TRa018bII</strain>
    </source>
</reference>
<dbReference type="PANTHER" id="PTHR46179">
    <property type="entry name" value="ZINC FINGER PROTEIN"/>
    <property type="match status" value="1"/>
</dbReference>
<evidence type="ECO:0000256" key="5">
    <source>
        <dbReference type="ARBA" id="ARBA00022833"/>
    </source>
</evidence>
<evidence type="ECO:0000256" key="8">
    <source>
        <dbReference type="ARBA" id="ARBA00023242"/>
    </source>
</evidence>
<keyword evidence="2" id="KW-0479">Metal-binding</keyword>
<dbReference type="InterPro" id="IPR051061">
    <property type="entry name" value="Zinc_finger_trans_reg"/>
</dbReference>
<dbReference type="PANTHER" id="PTHR46179:SF13">
    <property type="entry name" value="C2H2-TYPE DOMAIN-CONTAINING PROTEIN"/>
    <property type="match status" value="1"/>
</dbReference>
<evidence type="ECO:0000313" key="12">
    <source>
        <dbReference type="EMBL" id="KAG9236681.1"/>
    </source>
</evidence>
<evidence type="ECO:0000256" key="7">
    <source>
        <dbReference type="ARBA" id="ARBA00023163"/>
    </source>
</evidence>
<feature type="domain" description="C2H2-type" evidence="11">
    <location>
        <begin position="172"/>
        <end position="203"/>
    </location>
</feature>
<protein>
    <recommendedName>
        <fullName evidence="11">C2H2-type domain-containing protein</fullName>
    </recommendedName>
</protein>
<proteinExistence type="predicted"/>
<dbReference type="AlphaFoldDB" id="A0A9P7YNE9"/>
<dbReference type="InterPro" id="IPR013087">
    <property type="entry name" value="Znf_C2H2_type"/>
</dbReference>
<keyword evidence="13" id="KW-1185">Reference proteome</keyword>
<feature type="region of interest" description="Disordered" evidence="10">
    <location>
        <begin position="424"/>
        <end position="444"/>
    </location>
</feature>
<dbReference type="OrthoDB" id="4748970at2759"/>
<dbReference type="InterPro" id="IPR036236">
    <property type="entry name" value="Znf_C2H2_sf"/>
</dbReference>
<evidence type="ECO:0000259" key="11">
    <source>
        <dbReference type="PROSITE" id="PS50157"/>
    </source>
</evidence>